<reference evidence="6" key="2">
    <citation type="submission" date="2020-11" db="EMBL/GenBank/DDBJ databases">
        <authorList>
            <person name="Cecchin M."/>
            <person name="Marcolungo L."/>
            <person name="Rossato M."/>
            <person name="Girolomoni L."/>
            <person name="Cosentino E."/>
            <person name="Cuine S."/>
            <person name="Li-Beisson Y."/>
            <person name="Delledonne M."/>
            <person name="Ballottari M."/>
        </authorList>
    </citation>
    <scope>NUCLEOTIDE SEQUENCE</scope>
    <source>
        <strain evidence="6">211/11P</strain>
        <tissue evidence="6">Whole cell</tissue>
    </source>
</reference>
<dbReference type="AlphaFoldDB" id="A0A9D4TYM0"/>
<dbReference type="SMART" id="SM01387">
    <property type="entry name" value="Ribosomal_S15"/>
    <property type="match status" value="1"/>
</dbReference>
<dbReference type="OrthoDB" id="364880at2759"/>
<organism evidence="6 7">
    <name type="scientific">Chlorella vulgaris</name>
    <name type="common">Green alga</name>
    <dbReference type="NCBI Taxonomy" id="3077"/>
    <lineage>
        <taxon>Eukaryota</taxon>
        <taxon>Viridiplantae</taxon>
        <taxon>Chlorophyta</taxon>
        <taxon>core chlorophytes</taxon>
        <taxon>Trebouxiophyceae</taxon>
        <taxon>Chlorellales</taxon>
        <taxon>Chlorellaceae</taxon>
        <taxon>Chlorella clade</taxon>
        <taxon>Chlorella</taxon>
    </lineage>
</organism>
<dbReference type="InterPro" id="IPR009068">
    <property type="entry name" value="uS15_NS1_RNA-bd_sf"/>
</dbReference>
<reference evidence="6" key="1">
    <citation type="journal article" date="2019" name="Plant J.">
        <title>Chlorella vulgaris genome assembly and annotation reveals the molecular basis for metabolic acclimation to high light conditions.</title>
        <authorList>
            <person name="Cecchin M."/>
            <person name="Marcolungo L."/>
            <person name="Rossato M."/>
            <person name="Girolomoni L."/>
            <person name="Cosentino E."/>
            <person name="Cuine S."/>
            <person name="Li-Beisson Y."/>
            <person name="Delledonne M."/>
            <person name="Ballottari M."/>
        </authorList>
    </citation>
    <scope>NUCLEOTIDE SEQUENCE</scope>
    <source>
        <strain evidence="6">211/11P</strain>
    </source>
</reference>
<dbReference type="InterPro" id="IPR000589">
    <property type="entry name" value="Ribosomal_uS15"/>
</dbReference>
<keyword evidence="7" id="KW-1185">Reference proteome</keyword>
<name>A0A9D4TYM0_CHLVU</name>
<evidence type="ECO:0000256" key="3">
    <source>
        <dbReference type="ARBA" id="ARBA00023274"/>
    </source>
</evidence>
<dbReference type="EMBL" id="SIDB01000001">
    <property type="protein sequence ID" value="KAI3437626.1"/>
    <property type="molecule type" value="Genomic_DNA"/>
</dbReference>
<evidence type="ECO:0000256" key="4">
    <source>
        <dbReference type="RuleBase" id="RU003919"/>
    </source>
</evidence>
<evidence type="ECO:0000256" key="5">
    <source>
        <dbReference type="RuleBase" id="RU003920"/>
    </source>
</evidence>
<dbReference type="GO" id="GO:0005737">
    <property type="term" value="C:cytoplasm"/>
    <property type="evidence" value="ECO:0007669"/>
    <property type="project" value="UniProtKB-ARBA"/>
</dbReference>
<dbReference type="CDD" id="cd00353">
    <property type="entry name" value="Ribosomal_S15p_S13e"/>
    <property type="match status" value="1"/>
</dbReference>
<dbReference type="NCBIfam" id="TIGR00952">
    <property type="entry name" value="S15_bact"/>
    <property type="match status" value="1"/>
</dbReference>
<evidence type="ECO:0000313" key="6">
    <source>
        <dbReference type="EMBL" id="KAI3437626.1"/>
    </source>
</evidence>
<dbReference type="SUPFAM" id="SSF47060">
    <property type="entry name" value="S15/NS1 RNA-binding domain"/>
    <property type="match status" value="1"/>
</dbReference>
<dbReference type="GO" id="GO:1990904">
    <property type="term" value="C:ribonucleoprotein complex"/>
    <property type="evidence" value="ECO:0007669"/>
    <property type="project" value="UniProtKB-KW"/>
</dbReference>
<proteinExistence type="inferred from homology"/>
<dbReference type="GO" id="GO:0003735">
    <property type="term" value="F:structural constituent of ribosome"/>
    <property type="evidence" value="ECO:0007669"/>
    <property type="project" value="InterPro"/>
</dbReference>
<dbReference type="GO" id="GO:0005840">
    <property type="term" value="C:ribosome"/>
    <property type="evidence" value="ECO:0007669"/>
    <property type="project" value="UniProtKB-KW"/>
</dbReference>
<evidence type="ECO:0000256" key="2">
    <source>
        <dbReference type="ARBA" id="ARBA00022980"/>
    </source>
</evidence>
<sequence length="134" mass="14828">MVLCGALQTRPAFLGAKLAAKQQPAARPAAALAVSARYRGHGTDLAKVPQFERHGKDSGSPEVQVARLSARVLQLTEHLQEHKKDYASRRGLLAVLSQRKQMLIYLQRTNKAKYEEMLTTLNIRPLKPESTGRG</sequence>
<evidence type="ECO:0000313" key="7">
    <source>
        <dbReference type="Proteomes" id="UP001055712"/>
    </source>
</evidence>
<keyword evidence="3 4" id="KW-0687">Ribonucleoprotein</keyword>
<dbReference type="Pfam" id="PF00312">
    <property type="entry name" value="Ribosomal_S15"/>
    <property type="match status" value="1"/>
</dbReference>
<protein>
    <recommendedName>
        <fullName evidence="5">30S ribosomal protein S15</fullName>
    </recommendedName>
</protein>
<gene>
    <name evidence="6" type="ORF">D9Q98_000078</name>
</gene>
<evidence type="ECO:0000256" key="1">
    <source>
        <dbReference type="ARBA" id="ARBA00008434"/>
    </source>
</evidence>
<dbReference type="PANTHER" id="PTHR23321:SF26">
    <property type="entry name" value="SMALL RIBOSOMAL SUBUNIT PROTEIN US15M"/>
    <property type="match status" value="1"/>
</dbReference>
<dbReference type="GO" id="GO:0006412">
    <property type="term" value="P:translation"/>
    <property type="evidence" value="ECO:0007669"/>
    <property type="project" value="InterPro"/>
</dbReference>
<accession>A0A9D4TYM0</accession>
<keyword evidence="2 4" id="KW-0689">Ribosomal protein</keyword>
<dbReference type="InterPro" id="IPR005290">
    <property type="entry name" value="Ribosomal_uS15_bac-type"/>
</dbReference>
<dbReference type="PANTHER" id="PTHR23321">
    <property type="entry name" value="RIBOSOMAL PROTEIN S15, BACTERIAL AND ORGANELLAR"/>
    <property type="match status" value="1"/>
</dbReference>
<dbReference type="PROSITE" id="PS00362">
    <property type="entry name" value="RIBOSOMAL_S15"/>
    <property type="match status" value="1"/>
</dbReference>
<comment type="similarity">
    <text evidence="1 4">Belongs to the universal ribosomal protein uS15 family.</text>
</comment>
<dbReference type="HAMAP" id="MF_01343_B">
    <property type="entry name" value="Ribosomal_uS15_B"/>
    <property type="match status" value="1"/>
</dbReference>
<dbReference type="Gene3D" id="1.10.287.10">
    <property type="entry name" value="S15/NS1, RNA-binding"/>
    <property type="match status" value="1"/>
</dbReference>
<comment type="caution">
    <text evidence="6">The sequence shown here is derived from an EMBL/GenBank/DDBJ whole genome shotgun (WGS) entry which is preliminary data.</text>
</comment>
<dbReference type="Proteomes" id="UP001055712">
    <property type="component" value="Unassembled WGS sequence"/>
</dbReference>